<dbReference type="InterPro" id="IPR040442">
    <property type="entry name" value="Pyrv_kinase-like_dom_sf"/>
</dbReference>
<evidence type="ECO:0000313" key="10">
    <source>
        <dbReference type="Proteomes" id="UP000185608"/>
    </source>
</evidence>
<dbReference type="KEGG" id="halh:HTSR_1961"/>
<dbReference type="GO" id="GO:0015937">
    <property type="term" value="P:coenzyme A biosynthetic process"/>
    <property type="evidence" value="ECO:0007669"/>
    <property type="project" value="UniProtKB-UniRule"/>
</dbReference>
<dbReference type="CDD" id="cd06557">
    <property type="entry name" value="KPHMT-like"/>
    <property type="match status" value="1"/>
</dbReference>
<dbReference type="FunFam" id="3.20.20.60:FF:000003">
    <property type="entry name" value="3-methyl-2-oxobutanoate hydroxymethyltransferase"/>
    <property type="match status" value="1"/>
</dbReference>
<dbReference type="InterPro" id="IPR015813">
    <property type="entry name" value="Pyrv/PenolPyrv_kinase-like_dom"/>
</dbReference>
<comment type="function">
    <text evidence="5">Catalyzes the reversible reaction in which hydroxymethyl group from 5,10-methylenetetrahydrofolate is transferred onto alpha-ketoisovalerate to form ketopantoate.</text>
</comment>
<comment type="subunit">
    <text evidence="5">Homodecamer; pentamer of dimers.</text>
</comment>
<comment type="subcellular location">
    <subcellularLocation>
        <location evidence="5">Cytoplasm</location>
    </subcellularLocation>
</comment>
<dbReference type="UniPathway" id="UPA00241"/>
<keyword evidence="5 8" id="KW-0479">Metal-binding</keyword>
<dbReference type="GO" id="GO:0000287">
    <property type="term" value="F:magnesium ion binding"/>
    <property type="evidence" value="ECO:0007669"/>
    <property type="project" value="TreeGrafter"/>
</dbReference>
<keyword evidence="5" id="KW-0963">Cytoplasm</keyword>
<evidence type="ECO:0000256" key="8">
    <source>
        <dbReference type="PIRSR" id="PIRSR000388-3"/>
    </source>
</evidence>
<dbReference type="GO" id="GO:0003864">
    <property type="term" value="F:3-methyl-2-oxobutanoate hydroxymethyltransferase activity"/>
    <property type="evidence" value="ECO:0007669"/>
    <property type="project" value="UniProtKB-UniRule"/>
</dbReference>
<evidence type="ECO:0000256" key="1">
    <source>
        <dbReference type="ARBA" id="ARBA00005033"/>
    </source>
</evidence>
<evidence type="ECO:0000256" key="7">
    <source>
        <dbReference type="PIRSR" id="PIRSR000388-2"/>
    </source>
</evidence>
<dbReference type="HAMAP" id="MF_00156">
    <property type="entry name" value="PanB"/>
    <property type="match status" value="1"/>
</dbReference>
<reference evidence="9 10" key="1">
    <citation type="submission" date="2016-06" db="EMBL/GenBank/DDBJ databases">
        <title>Discovery of anaerobic lithoheterotrophic haloarchaeon capable of sulfur respiration by hydrogen and formate.</title>
        <authorList>
            <person name="Sorokin D.Y."/>
            <person name="Kublanov I.V."/>
            <person name="Roman P."/>
            <person name="Sinninghe Damste J.S."/>
            <person name="Golyshin P.N."/>
            <person name="Rojo D."/>
            <person name="Ciordia S."/>
            <person name="Mena Md.C."/>
            <person name="Ferrer M."/>
            <person name="Smedile F."/>
            <person name="Messina E."/>
            <person name="La Cono V."/>
            <person name="Yakimov M.M."/>
        </authorList>
    </citation>
    <scope>NUCLEOTIDE SEQUENCE [LARGE SCALE GENOMIC DNA]</scope>
    <source>
        <strain evidence="9 10">HTSR1</strain>
    </source>
</reference>
<dbReference type="Gene3D" id="3.20.20.60">
    <property type="entry name" value="Phosphoenolpyruvate-binding domains"/>
    <property type="match status" value="1"/>
</dbReference>
<keyword evidence="3 5" id="KW-0808">Transferase</keyword>
<comment type="similarity">
    <text evidence="2 5">Belongs to the PanB family.</text>
</comment>
<evidence type="ECO:0000256" key="5">
    <source>
        <dbReference type="HAMAP-Rule" id="MF_00156"/>
    </source>
</evidence>
<comment type="pathway">
    <text evidence="1">Cofactor biosynthesis; (R)-pantothenate biosynthesis; (R)-pantoate from 3-methyl-2-oxobutanoate: step 1/2.</text>
</comment>
<dbReference type="Proteomes" id="UP000185608">
    <property type="component" value="Chromosome"/>
</dbReference>
<evidence type="ECO:0000256" key="3">
    <source>
        <dbReference type="ARBA" id="ARBA00022679"/>
    </source>
</evidence>
<dbReference type="InterPro" id="IPR003700">
    <property type="entry name" value="Pantoate_hydroxy_MeTrfase"/>
</dbReference>
<comment type="cofactor">
    <cofactor evidence="5 8">
        <name>Mg(2+)</name>
        <dbReference type="ChEBI" id="CHEBI:18420"/>
    </cofactor>
    <text evidence="5 8">Binds 1 Mg(2+) ion per subunit.</text>
</comment>
<gene>
    <name evidence="9" type="primary">panB2</name>
    <name evidence="5" type="synonym">panB</name>
    <name evidence="9" type="ORF">HTSR_1961</name>
</gene>
<keyword evidence="9" id="KW-0489">Methyltransferase</keyword>
<sequence>MGNMPTVADIRSHDADDDPLTFLTAYDAPTAAALEAAGIDIILVGDSVGNTMLGYDSTLPVTVEEILSHTGAVTRATDESLVIADMPFMSYGADPDEAIETAGRMIKEAGAQAIKHESGPHTIELTERLVQNGIPVMAHLGLNPQSVNETGDLTRRATDAEEAEEILELAKAHEEAGAFALLLEHIPANVAKHIDEALSIPTIGIGAGPHVSGQGLIITDVLGMGDWVPPFAKQYADVQSEMEKGVEGFREEVQNGQFPANDHYVEEPIDGWD</sequence>
<feature type="binding site" evidence="5 8">
    <location>
        <position position="117"/>
    </location>
    <ligand>
        <name>Mg(2+)</name>
        <dbReference type="ChEBI" id="CHEBI:18420"/>
    </ligand>
</feature>
<dbReference type="PIRSF" id="PIRSF000388">
    <property type="entry name" value="Pantoate_hydroxy_MeTrfase"/>
    <property type="match status" value="1"/>
</dbReference>
<dbReference type="NCBIfam" id="TIGR00222">
    <property type="entry name" value="panB"/>
    <property type="match status" value="1"/>
</dbReference>
<organism evidence="9 10">
    <name type="scientific">Halodesulfurarchaeum formicicum</name>
    <dbReference type="NCBI Taxonomy" id="1873524"/>
    <lineage>
        <taxon>Archaea</taxon>
        <taxon>Methanobacteriati</taxon>
        <taxon>Methanobacteriota</taxon>
        <taxon>Stenosarchaea group</taxon>
        <taxon>Halobacteria</taxon>
        <taxon>Halobacteriales</taxon>
        <taxon>Halobacteriaceae</taxon>
        <taxon>Halodesulfurarchaeum</taxon>
    </lineage>
</organism>
<dbReference type="SUPFAM" id="SSF51621">
    <property type="entry name" value="Phosphoenolpyruvate/pyruvate domain"/>
    <property type="match status" value="1"/>
</dbReference>
<feature type="binding site" evidence="5 7">
    <location>
        <begin position="46"/>
        <end position="47"/>
    </location>
    <ligand>
        <name>3-methyl-2-oxobutanoate</name>
        <dbReference type="ChEBI" id="CHEBI:11851"/>
    </ligand>
</feature>
<dbReference type="GO" id="GO:0005737">
    <property type="term" value="C:cytoplasm"/>
    <property type="evidence" value="ECO:0007669"/>
    <property type="project" value="UniProtKB-SubCell"/>
</dbReference>
<dbReference type="EC" id="2.1.2.11" evidence="5"/>
<dbReference type="Pfam" id="PF02548">
    <property type="entry name" value="Pantoate_transf"/>
    <property type="match status" value="1"/>
</dbReference>
<comment type="catalytic activity">
    <reaction evidence="5">
        <text>(6R)-5,10-methylene-5,6,7,8-tetrahydrofolate + 3-methyl-2-oxobutanoate + H2O = 2-dehydropantoate + (6S)-5,6,7,8-tetrahydrofolate</text>
        <dbReference type="Rhea" id="RHEA:11824"/>
        <dbReference type="ChEBI" id="CHEBI:11561"/>
        <dbReference type="ChEBI" id="CHEBI:11851"/>
        <dbReference type="ChEBI" id="CHEBI:15377"/>
        <dbReference type="ChEBI" id="CHEBI:15636"/>
        <dbReference type="ChEBI" id="CHEBI:57453"/>
        <dbReference type="EC" id="2.1.2.11"/>
    </reaction>
</comment>
<dbReference type="EMBL" id="CP016070">
    <property type="protein sequence ID" value="AOW81123.1"/>
    <property type="molecule type" value="Genomic_DNA"/>
</dbReference>
<keyword evidence="4 5" id="KW-0173">Coenzyme A biosynthesis</keyword>
<dbReference type="GO" id="GO:0008168">
    <property type="term" value="F:methyltransferase activity"/>
    <property type="evidence" value="ECO:0007669"/>
    <property type="project" value="UniProtKB-KW"/>
</dbReference>
<evidence type="ECO:0000256" key="6">
    <source>
        <dbReference type="PIRSR" id="PIRSR000388-1"/>
    </source>
</evidence>
<feature type="binding site" evidence="5 8">
    <location>
        <position position="85"/>
    </location>
    <ligand>
        <name>Mg(2+)</name>
        <dbReference type="ChEBI" id="CHEBI:18420"/>
    </ligand>
</feature>
<protein>
    <recommendedName>
        <fullName evidence="5">3-methyl-2-oxobutanoate hydroxymethyltransferase</fullName>
        <ecNumber evidence="5">2.1.2.11</ecNumber>
    </recommendedName>
    <alternativeName>
        <fullName evidence="5">Ketopantoate hydroxymethyltransferase</fullName>
        <shortName evidence="5">KPHMT</shortName>
    </alternativeName>
</protein>
<evidence type="ECO:0000256" key="2">
    <source>
        <dbReference type="ARBA" id="ARBA00008676"/>
    </source>
</evidence>
<feature type="binding site" evidence="5 7">
    <location>
        <position position="85"/>
    </location>
    <ligand>
        <name>3-methyl-2-oxobutanoate</name>
        <dbReference type="ChEBI" id="CHEBI:11851"/>
    </ligand>
</feature>
<dbReference type="PANTHER" id="PTHR20881:SF0">
    <property type="entry name" value="3-METHYL-2-OXOBUTANOATE HYDROXYMETHYLTRANSFERASE"/>
    <property type="match status" value="1"/>
</dbReference>
<keyword evidence="5 8" id="KW-0460">Magnesium</keyword>
<name>A0A1D8S6Z1_9EURY</name>
<dbReference type="AlphaFoldDB" id="A0A1D8S6Z1"/>
<dbReference type="PANTHER" id="PTHR20881">
    <property type="entry name" value="3-METHYL-2-OXOBUTANOATE HYDROXYMETHYLTRANSFERASE"/>
    <property type="match status" value="1"/>
</dbReference>
<dbReference type="PATRIC" id="fig|1855411.3.peg.1967"/>
<dbReference type="NCBIfam" id="NF001452">
    <property type="entry name" value="PRK00311.1"/>
    <property type="match status" value="1"/>
</dbReference>
<dbReference type="GO" id="GO:0032259">
    <property type="term" value="P:methylation"/>
    <property type="evidence" value="ECO:0007669"/>
    <property type="project" value="UniProtKB-KW"/>
</dbReference>
<proteinExistence type="inferred from homology"/>
<evidence type="ECO:0000313" key="9">
    <source>
        <dbReference type="EMBL" id="AOW81123.1"/>
    </source>
</evidence>
<evidence type="ECO:0000256" key="4">
    <source>
        <dbReference type="ARBA" id="ARBA00022993"/>
    </source>
</evidence>
<dbReference type="STRING" id="1873524.HSR6_2036"/>
<feature type="active site" description="Proton acceptor" evidence="5 6">
    <location>
        <position position="184"/>
    </location>
</feature>
<feature type="binding site" evidence="5 7">
    <location>
        <position position="115"/>
    </location>
    <ligand>
        <name>3-methyl-2-oxobutanoate</name>
        <dbReference type="ChEBI" id="CHEBI:11851"/>
    </ligand>
</feature>
<dbReference type="GO" id="GO:0015940">
    <property type="term" value="P:pantothenate biosynthetic process"/>
    <property type="evidence" value="ECO:0007669"/>
    <property type="project" value="UniProtKB-UniRule"/>
</dbReference>
<accession>A0A1D8S6Z1</accession>
<feature type="binding site" evidence="5 8">
    <location>
        <position position="46"/>
    </location>
    <ligand>
        <name>Mg(2+)</name>
        <dbReference type="ChEBI" id="CHEBI:18420"/>
    </ligand>
</feature>
<comment type="pathway">
    <text evidence="5">Cofactor biosynthesis; coenzyme A biosynthesis.</text>
</comment>